<reference evidence="1 2" key="1">
    <citation type="submission" date="2016-10" db="EMBL/GenBank/DDBJ databases">
        <authorList>
            <person name="de Groot N.N."/>
        </authorList>
    </citation>
    <scope>NUCLEOTIDE SEQUENCE [LARGE SCALE GENOMIC DNA]</scope>
    <source>
        <strain evidence="1 2">CGMCC 1.6133</strain>
    </source>
</reference>
<dbReference type="AlphaFoldDB" id="A0A1G8Z310"/>
<dbReference type="RefSeq" id="WP_023004671.1">
    <property type="nucleotide sequence ID" value="NZ_FNES01000011.1"/>
</dbReference>
<name>A0A1G8Z310_9GAMM</name>
<protein>
    <submittedName>
        <fullName evidence="1">Uncharacterized protein</fullName>
    </submittedName>
</protein>
<evidence type="ECO:0000313" key="1">
    <source>
        <dbReference type="EMBL" id="SDK08630.1"/>
    </source>
</evidence>
<evidence type="ECO:0000313" key="2">
    <source>
        <dbReference type="Proteomes" id="UP000198525"/>
    </source>
</evidence>
<sequence>MKSYDMSSLACDHGFVGKVRISERAMDDCMYAAEHVVSEHGVTPLERFQMLLQNVASQLSGYPAGTQAVRLTHHRIPPCGNPHQPLALELEALVVQNDRQHGDYLLVARHDELNHSLLAAA</sequence>
<accession>A0A1G8Z310</accession>
<gene>
    <name evidence="1" type="ORF">SAMN04487954_11156</name>
</gene>
<organism evidence="1 2">
    <name type="scientific">Billgrantia gudaonensis</name>
    <dbReference type="NCBI Taxonomy" id="376427"/>
    <lineage>
        <taxon>Bacteria</taxon>
        <taxon>Pseudomonadati</taxon>
        <taxon>Pseudomonadota</taxon>
        <taxon>Gammaproteobacteria</taxon>
        <taxon>Oceanospirillales</taxon>
        <taxon>Halomonadaceae</taxon>
        <taxon>Billgrantia</taxon>
    </lineage>
</organism>
<proteinExistence type="predicted"/>
<keyword evidence="2" id="KW-1185">Reference proteome</keyword>
<dbReference type="EMBL" id="FNES01000011">
    <property type="protein sequence ID" value="SDK08630.1"/>
    <property type="molecule type" value="Genomic_DNA"/>
</dbReference>
<dbReference type="OrthoDB" id="6163558at2"/>
<dbReference type="Proteomes" id="UP000198525">
    <property type="component" value="Unassembled WGS sequence"/>
</dbReference>